<keyword evidence="3" id="KW-1185">Reference proteome</keyword>
<reference evidence="3" key="1">
    <citation type="journal article" date="2019" name="Int. J. Syst. Evol. Microbiol.">
        <title>The Global Catalogue of Microorganisms (GCM) 10K type strain sequencing project: providing services to taxonomists for standard genome sequencing and annotation.</title>
        <authorList>
            <consortium name="The Broad Institute Genomics Platform"/>
            <consortium name="The Broad Institute Genome Sequencing Center for Infectious Disease"/>
            <person name="Wu L."/>
            <person name="Ma J."/>
        </authorList>
    </citation>
    <scope>NUCLEOTIDE SEQUENCE [LARGE SCALE GENOMIC DNA]</scope>
    <source>
        <strain evidence="3">JCM 31920</strain>
    </source>
</reference>
<organism evidence="2 3">
    <name type="scientific">Ravibacter arvi</name>
    <dbReference type="NCBI Taxonomy" id="2051041"/>
    <lineage>
        <taxon>Bacteria</taxon>
        <taxon>Pseudomonadati</taxon>
        <taxon>Bacteroidota</taxon>
        <taxon>Cytophagia</taxon>
        <taxon>Cytophagales</taxon>
        <taxon>Spirosomataceae</taxon>
        <taxon>Ravibacter</taxon>
    </lineage>
</organism>
<feature type="region of interest" description="Disordered" evidence="1">
    <location>
        <begin position="1"/>
        <end position="24"/>
    </location>
</feature>
<dbReference type="Proteomes" id="UP001501508">
    <property type="component" value="Unassembled WGS sequence"/>
</dbReference>
<feature type="compositionally biased region" description="Polar residues" evidence="1">
    <location>
        <begin position="7"/>
        <end position="17"/>
    </location>
</feature>
<gene>
    <name evidence="2" type="ORF">GCM10023091_28780</name>
</gene>
<name>A0ABP8M300_9BACT</name>
<comment type="caution">
    <text evidence="2">The sequence shown here is derived from an EMBL/GenBank/DDBJ whole genome shotgun (WGS) entry which is preliminary data.</text>
</comment>
<sequence>MWGRANSDGSQNKNPASGDTALAGCEPLTEINQNPDDLADERVNPVYVLTSVVTGSATALSDVSFSGNVTQLVLS</sequence>
<accession>A0ABP8M300</accession>
<dbReference type="EMBL" id="BAABEY010000026">
    <property type="protein sequence ID" value="GAA4442279.1"/>
    <property type="molecule type" value="Genomic_DNA"/>
</dbReference>
<evidence type="ECO:0000256" key="1">
    <source>
        <dbReference type="SAM" id="MobiDB-lite"/>
    </source>
</evidence>
<proteinExistence type="predicted"/>
<evidence type="ECO:0000313" key="3">
    <source>
        <dbReference type="Proteomes" id="UP001501508"/>
    </source>
</evidence>
<evidence type="ECO:0000313" key="2">
    <source>
        <dbReference type="EMBL" id="GAA4442279.1"/>
    </source>
</evidence>
<protein>
    <submittedName>
        <fullName evidence="2">Uncharacterized protein</fullName>
    </submittedName>
</protein>